<dbReference type="InterPro" id="IPR050570">
    <property type="entry name" value="Cell_wall_metabolism_enzyme"/>
</dbReference>
<keyword evidence="5" id="KW-1185">Reference proteome</keyword>
<sequence length="389" mass="41886">MKEARRPAWSFVVMRGADKTTKQFSVSKRSVVAMPLAAILAVTGTIAGLQIKAALELETLEQELADQSAYFTTKMTGLNGVVDTKDEEIAMLKQEILDLSRQSQEMRKKVQELQELEQKLKLFIETYGGSIPSIDEQNSTNDSADSANADSANSESSRTGYRARANTIVPLAMSSRFTQASASPRAALASSNDDSSMHGGASLKTELPSQSDASLHQMASLARQTGVDLASLGEMVDAMEISMAQTLMQAQRKRAAVDAYPSYWPTSSRQLTSGFGYRKDPFTGRATFHAGIDINGKNGDAVFSAAEGTVSTTGYDSQFGNYVAIDHLGGLQTLYMHLQSIAATEGDTVVRGEKIGTIGSSGRSTGAHLHFQIMQSSEPVNPLGYLQRK</sequence>
<dbReference type="PANTHER" id="PTHR21666:SF270">
    <property type="entry name" value="MUREIN HYDROLASE ACTIVATOR ENVC"/>
    <property type="match status" value="1"/>
</dbReference>
<evidence type="ECO:0000259" key="3">
    <source>
        <dbReference type="Pfam" id="PF01551"/>
    </source>
</evidence>
<dbReference type="GO" id="GO:0004222">
    <property type="term" value="F:metalloendopeptidase activity"/>
    <property type="evidence" value="ECO:0007669"/>
    <property type="project" value="TreeGrafter"/>
</dbReference>
<dbReference type="Pfam" id="PF01551">
    <property type="entry name" value="Peptidase_M23"/>
    <property type="match status" value="1"/>
</dbReference>
<accession>A0A1A5YFH1</accession>
<protein>
    <recommendedName>
        <fullName evidence="3">M23ase beta-sheet core domain-containing protein</fullName>
    </recommendedName>
</protein>
<organism evidence="4 5">
    <name type="scientific">Paenibacillus oryzae</name>
    <dbReference type="NCBI Taxonomy" id="1844972"/>
    <lineage>
        <taxon>Bacteria</taxon>
        <taxon>Bacillati</taxon>
        <taxon>Bacillota</taxon>
        <taxon>Bacilli</taxon>
        <taxon>Bacillales</taxon>
        <taxon>Paenibacillaceae</taxon>
        <taxon>Paenibacillus</taxon>
    </lineage>
</organism>
<reference evidence="4 5" key="1">
    <citation type="submission" date="2016-05" db="EMBL/GenBank/DDBJ databases">
        <title>Paenibacillus oryzae. sp. nov., isolated from the rice root.</title>
        <authorList>
            <person name="Zhang J."/>
            <person name="Zhang X."/>
        </authorList>
    </citation>
    <scope>NUCLEOTIDE SEQUENCE [LARGE SCALE GENOMIC DNA]</scope>
    <source>
        <strain evidence="4 5">1DrF-4</strain>
    </source>
</reference>
<feature type="coiled-coil region" evidence="1">
    <location>
        <begin position="82"/>
        <end position="126"/>
    </location>
</feature>
<dbReference type="SUPFAM" id="SSF51261">
    <property type="entry name" value="Duplicated hybrid motif"/>
    <property type="match status" value="1"/>
</dbReference>
<dbReference type="AlphaFoldDB" id="A0A1A5YFH1"/>
<evidence type="ECO:0000313" key="5">
    <source>
        <dbReference type="Proteomes" id="UP000092024"/>
    </source>
</evidence>
<gene>
    <name evidence="4" type="ORF">A7K91_12520</name>
</gene>
<dbReference type="Proteomes" id="UP000092024">
    <property type="component" value="Unassembled WGS sequence"/>
</dbReference>
<evidence type="ECO:0000256" key="2">
    <source>
        <dbReference type="SAM" id="MobiDB-lite"/>
    </source>
</evidence>
<dbReference type="InterPro" id="IPR011055">
    <property type="entry name" value="Dup_hybrid_motif"/>
</dbReference>
<dbReference type="OrthoDB" id="9805799at2"/>
<dbReference type="RefSeq" id="WP_068684891.1">
    <property type="nucleotide sequence ID" value="NZ_LYPA01000065.1"/>
</dbReference>
<dbReference type="InterPro" id="IPR016047">
    <property type="entry name" value="M23ase_b-sheet_dom"/>
</dbReference>
<feature type="domain" description="M23ase beta-sheet core" evidence="3">
    <location>
        <begin position="288"/>
        <end position="382"/>
    </location>
</feature>
<name>A0A1A5YFH1_9BACL</name>
<dbReference type="EMBL" id="LYPA01000065">
    <property type="protein sequence ID" value="OBR64333.1"/>
    <property type="molecule type" value="Genomic_DNA"/>
</dbReference>
<dbReference type="PANTHER" id="PTHR21666">
    <property type="entry name" value="PEPTIDASE-RELATED"/>
    <property type="match status" value="1"/>
</dbReference>
<dbReference type="CDD" id="cd12797">
    <property type="entry name" value="M23_peptidase"/>
    <property type="match status" value="1"/>
</dbReference>
<evidence type="ECO:0000313" key="4">
    <source>
        <dbReference type="EMBL" id="OBR64333.1"/>
    </source>
</evidence>
<dbReference type="STRING" id="1844972.A7K91_12520"/>
<comment type="caution">
    <text evidence="4">The sequence shown here is derived from an EMBL/GenBank/DDBJ whole genome shotgun (WGS) entry which is preliminary data.</text>
</comment>
<feature type="region of interest" description="Disordered" evidence="2">
    <location>
        <begin position="183"/>
        <end position="211"/>
    </location>
</feature>
<feature type="compositionally biased region" description="Low complexity" evidence="2">
    <location>
        <begin position="138"/>
        <end position="157"/>
    </location>
</feature>
<proteinExistence type="predicted"/>
<evidence type="ECO:0000256" key="1">
    <source>
        <dbReference type="SAM" id="Coils"/>
    </source>
</evidence>
<keyword evidence="1" id="KW-0175">Coiled coil</keyword>
<feature type="region of interest" description="Disordered" evidence="2">
    <location>
        <begin position="133"/>
        <end position="161"/>
    </location>
</feature>
<dbReference type="Gene3D" id="2.70.70.10">
    <property type="entry name" value="Glucose Permease (Domain IIA)"/>
    <property type="match status" value="1"/>
</dbReference>